<feature type="compositionally biased region" description="Polar residues" evidence="1">
    <location>
        <begin position="1"/>
        <end position="10"/>
    </location>
</feature>
<proteinExistence type="predicted"/>
<comment type="caution">
    <text evidence="2">The sequence shown here is derived from an EMBL/GenBank/DDBJ whole genome shotgun (WGS) entry which is preliminary data.</text>
</comment>
<evidence type="ECO:0000256" key="1">
    <source>
        <dbReference type="SAM" id="MobiDB-lite"/>
    </source>
</evidence>
<feature type="compositionally biased region" description="Basic and acidic residues" evidence="1">
    <location>
        <begin position="11"/>
        <end position="20"/>
    </location>
</feature>
<reference evidence="2 3" key="1">
    <citation type="submission" date="2018-09" db="EMBL/GenBank/DDBJ databases">
        <title>Discovery and Ecogenomic Context for Candidatus Cryosericales, a Global Caldiserica Order Active in Thawing Permafrost.</title>
        <authorList>
            <person name="Martinez M.A."/>
            <person name="Woodcroft B.J."/>
            <person name="Ignacio Espinoza J.C."/>
            <person name="Zayed A."/>
            <person name="Singleton C.M."/>
            <person name="Boyd J."/>
            <person name="Li Y.-F."/>
            <person name="Purvine S."/>
            <person name="Maughan H."/>
            <person name="Hodgkins S.B."/>
            <person name="Anderson D."/>
            <person name="Sederholm M."/>
            <person name="Temperton B."/>
            <person name="Saleska S.R."/>
            <person name="Tyson G.W."/>
            <person name="Rich V.I."/>
        </authorList>
    </citation>
    <scope>NUCLEOTIDE SEQUENCE [LARGE SCALE GENOMIC DNA]</scope>
    <source>
        <strain evidence="2 3">SMC1</strain>
    </source>
</reference>
<accession>A0A398DZH2</accession>
<feature type="region of interest" description="Disordered" evidence="1">
    <location>
        <begin position="1"/>
        <end position="20"/>
    </location>
</feature>
<dbReference type="EMBL" id="QXIY01000021">
    <property type="protein sequence ID" value="RIE16724.1"/>
    <property type="molecule type" value="Genomic_DNA"/>
</dbReference>
<evidence type="ECO:0000313" key="2">
    <source>
        <dbReference type="EMBL" id="RIE16724.1"/>
    </source>
</evidence>
<sequence>MDMNGQNKQENIGHENKHQRFVRVAERRTNELLDKIRILGNCSNKNTYAYTDEELSLIFAEVERALRTARGRFRPAKRGRFSLRK</sequence>
<dbReference type="AlphaFoldDB" id="A0A398DZH2"/>
<name>A0A398DZH2_9BACT</name>
<evidence type="ECO:0000313" key="3">
    <source>
        <dbReference type="Proteomes" id="UP000266113"/>
    </source>
</evidence>
<protein>
    <submittedName>
        <fullName evidence="2">Uncharacterized protein</fullName>
    </submittedName>
</protein>
<keyword evidence="3" id="KW-1185">Reference proteome</keyword>
<gene>
    <name evidence="2" type="ORF">SMC1_05490</name>
</gene>
<organism evidence="2 3">
    <name type="scientific">Candidatus Cryosericum septentrionale</name>
    <dbReference type="NCBI Taxonomy" id="2290913"/>
    <lineage>
        <taxon>Bacteria</taxon>
        <taxon>Pseudomonadati</taxon>
        <taxon>Caldisericota/Cryosericota group</taxon>
        <taxon>Candidatus Cryosericota</taxon>
        <taxon>Candidatus Cryosericia</taxon>
        <taxon>Candidatus Cryosericales</taxon>
        <taxon>Candidatus Cryosericaceae</taxon>
        <taxon>Candidatus Cryosericum</taxon>
    </lineage>
</organism>
<dbReference type="Proteomes" id="UP000266113">
    <property type="component" value="Unassembled WGS sequence"/>
</dbReference>